<organism evidence="11 12">
    <name type="scientific">Homarus americanus</name>
    <name type="common">American lobster</name>
    <dbReference type="NCBI Taxonomy" id="6706"/>
    <lineage>
        <taxon>Eukaryota</taxon>
        <taxon>Metazoa</taxon>
        <taxon>Ecdysozoa</taxon>
        <taxon>Arthropoda</taxon>
        <taxon>Crustacea</taxon>
        <taxon>Multicrustacea</taxon>
        <taxon>Malacostraca</taxon>
        <taxon>Eumalacostraca</taxon>
        <taxon>Eucarida</taxon>
        <taxon>Decapoda</taxon>
        <taxon>Pleocyemata</taxon>
        <taxon>Astacidea</taxon>
        <taxon>Nephropoidea</taxon>
        <taxon>Nephropidae</taxon>
        <taxon>Homarus</taxon>
    </lineage>
</organism>
<dbReference type="InterPro" id="IPR001320">
    <property type="entry name" value="Iontro_rcpt_C"/>
</dbReference>
<sequence>WQQDAGGAVGAVLEAVSQPTCSLILLTDGTTSPSTILKESVVRRSPWGVGVFEEVLDGQDANETLVLLSRLLHQARQVGSLSHLLYQARQVGSLSHLFHQTGQVGSLSHLLHQARQVRMGSRCVRVVVISHDPVFLDTFAEWSLKGRLLVWATKLLVAGPPHPSTPTTHPGNIHNEHHLVQPGGHTTQPRVIYTMNTILFNLEDTPPNLGYSVYTHLPYSPEGAQVLRVAVWTPRHGLRLLTALPLFPEKFSNFHGAEVNVTVQPWPPYWMETKEAAADGNFVTTYEGCDYLALKTVSQTLNFTINVFPTYSWGEAVKRVEERVAYLTAVYHVALPERWQRYDFTYIFEFNQMSFALAKPGLKPRLESLYYPLTNEVWAGVLVILLLMPAIFYVIYRGREKQGGRLRVGAEVLEVMGILVGQNLPQQLPPITSGRLLVVAWLVFALIIGTAYRGNLTAALTLPKYPPRPENVEQLVDVVDGVTIPPYGNQWREFFAASNSDVYKKLADLLVIGPSTREGLQMALDQNTAHVTNRRTLSYLIVKYFTQVDGTTRLYLTRETLFPGPSGWPIPHDAPYKPQLDRCLVVFDEGGLYEKWSDDILNKNRRETQRRQREHLAEQRQQGQQVAEETTGSDVSITALTVTHMLGPLVFILLGLLLASIIFVVEISVVSRN</sequence>
<evidence type="ECO:0000256" key="7">
    <source>
        <dbReference type="ARBA" id="ARBA00023170"/>
    </source>
</evidence>
<comment type="subcellular location">
    <subcellularLocation>
        <location evidence="1">Cell membrane</location>
        <topology evidence="1">Multi-pass membrane protein</topology>
    </subcellularLocation>
</comment>
<evidence type="ECO:0000256" key="3">
    <source>
        <dbReference type="ARBA" id="ARBA00022475"/>
    </source>
</evidence>
<comment type="similarity">
    <text evidence="2">Belongs to the glutamate-gated ion channel (TC 1.A.10.1) family.</text>
</comment>
<reference evidence="11" key="1">
    <citation type="journal article" date="2021" name="Sci. Adv.">
        <title>The American lobster genome reveals insights on longevity, neural, and immune adaptations.</title>
        <authorList>
            <person name="Polinski J.M."/>
            <person name="Zimin A.V."/>
            <person name="Clark K.F."/>
            <person name="Kohn A.B."/>
            <person name="Sadowski N."/>
            <person name="Timp W."/>
            <person name="Ptitsyn A."/>
            <person name="Khanna P."/>
            <person name="Romanova D.Y."/>
            <person name="Williams P."/>
            <person name="Greenwood S.J."/>
            <person name="Moroz L.L."/>
            <person name="Walt D.R."/>
            <person name="Bodnar A.G."/>
        </authorList>
    </citation>
    <scope>NUCLEOTIDE SEQUENCE</scope>
    <source>
        <strain evidence="11">GMGI-L3</strain>
    </source>
</reference>
<evidence type="ECO:0000256" key="1">
    <source>
        <dbReference type="ARBA" id="ARBA00004651"/>
    </source>
</evidence>
<dbReference type="PANTHER" id="PTHR42643">
    <property type="entry name" value="IONOTROPIC RECEPTOR 20A-RELATED"/>
    <property type="match status" value="1"/>
</dbReference>
<dbReference type="SUPFAM" id="SSF53850">
    <property type="entry name" value="Periplasmic binding protein-like II"/>
    <property type="match status" value="1"/>
</dbReference>
<dbReference type="AlphaFoldDB" id="A0A8J5K1Z0"/>
<dbReference type="PANTHER" id="PTHR42643:SF24">
    <property type="entry name" value="IONOTROPIC RECEPTOR 60A"/>
    <property type="match status" value="1"/>
</dbReference>
<dbReference type="GO" id="GO:0050906">
    <property type="term" value="P:detection of stimulus involved in sensory perception"/>
    <property type="evidence" value="ECO:0007669"/>
    <property type="project" value="UniProtKB-ARBA"/>
</dbReference>
<dbReference type="InterPro" id="IPR052192">
    <property type="entry name" value="Insect_Ionotropic_Sensory_Rcpt"/>
</dbReference>
<evidence type="ECO:0000256" key="6">
    <source>
        <dbReference type="ARBA" id="ARBA00023136"/>
    </source>
</evidence>
<dbReference type="GO" id="GO:0015276">
    <property type="term" value="F:ligand-gated monoatomic ion channel activity"/>
    <property type="evidence" value="ECO:0007669"/>
    <property type="project" value="InterPro"/>
</dbReference>
<comment type="caution">
    <text evidence="11">The sequence shown here is derived from an EMBL/GenBank/DDBJ whole genome shotgun (WGS) entry which is preliminary data.</text>
</comment>
<keyword evidence="6 9" id="KW-0472">Membrane</keyword>
<keyword evidence="12" id="KW-1185">Reference proteome</keyword>
<dbReference type="EMBL" id="JAHLQT010026447">
    <property type="protein sequence ID" value="KAG7163524.1"/>
    <property type="molecule type" value="Genomic_DNA"/>
</dbReference>
<evidence type="ECO:0000256" key="9">
    <source>
        <dbReference type="SAM" id="Phobius"/>
    </source>
</evidence>
<keyword evidence="7 11" id="KW-0675">Receptor</keyword>
<dbReference type="Pfam" id="PF00060">
    <property type="entry name" value="Lig_chan"/>
    <property type="match status" value="1"/>
</dbReference>
<evidence type="ECO:0000259" key="10">
    <source>
        <dbReference type="Pfam" id="PF00060"/>
    </source>
</evidence>
<feature type="non-terminal residue" evidence="11">
    <location>
        <position position="673"/>
    </location>
</feature>
<evidence type="ECO:0000256" key="2">
    <source>
        <dbReference type="ARBA" id="ARBA00008685"/>
    </source>
</evidence>
<feature type="transmembrane region" description="Helical" evidence="9">
    <location>
        <begin position="436"/>
        <end position="454"/>
    </location>
</feature>
<feature type="transmembrane region" description="Helical" evidence="9">
    <location>
        <begin position="649"/>
        <end position="670"/>
    </location>
</feature>
<dbReference type="GO" id="GO:0005886">
    <property type="term" value="C:plasma membrane"/>
    <property type="evidence" value="ECO:0007669"/>
    <property type="project" value="UniProtKB-SubCell"/>
</dbReference>
<evidence type="ECO:0000313" key="12">
    <source>
        <dbReference type="Proteomes" id="UP000747542"/>
    </source>
</evidence>
<evidence type="ECO:0000256" key="5">
    <source>
        <dbReference type="ARBA" id="ARBA00022989"/>
    </source>
</evidence>
<dbReference type="Proteomes" id="UP000747542">
    <property type="component" value="Unassembled WGS sequence"/>
</dbReference>
<protein>
    <submittedName>
        <fullName evidence="11">Ionotropic receptor 93a-like 4</fullName>
    </submittedName>
</protein>
<keyword evidence="3" id="KW-1003">Cell membrane</keyword>
<proteinExistence type="inferred from homology"/>
<evidence type="ECO:0000313" key="11">
    <source>
        <dbReference type="EMBL" id="KAG7163524.1"/>
    </source>
</evidence>
<keyword evidence="4 9" id="KW-0812">Transmembrane</keyword>
<evidence type="ECO:0000256" key="4">
    <source>
        <dbReference type="ARBA" id="ARBA00022692"/>
    </source>
</evidence>
<gene>
    <name evidence="11" type="primary">Ir93a-L4</name>
    <name evidence="11" type="ORF">Hamer_G002718</name>
</gene>
<keyword evidence="5 9" id="KW-1133">Transmembrane helix</keyword>
<accession>A0A8J5K1Z0</accession>
<evidence type="ECO:0000256" key="8">
    <source>
        <dbReference type="ARBA" id="ARBA00023180"/>
    </source>
</evidence>
<name>A0A8J5K1Z0_HOMAM</name>
<dbReference type="Gene3D" id="1.10.287.70">
    <property type="match status" value="1"/>
</dbReference>
<keyword evidence="8" id="KW-0325">Glycoprotein</keyword>
<feature type="transmembrane region" description="Helical" evidence="9">
    <location>
        <begin position="377"/>
        <end position="396"/>
    </location>
</feature>
<feature type="domain" description="Ionotropic glutamate receptor C-terminal" evidence="10">
    <location>
        <begin position="375"/>
        <end position="647"/>
    </location>
</feature>